<dbReference type="GO" id="GO:0005829">
    <property type="term" value="C:cytosol"/>
    <property type="evidence" value="ECO:0007669"/>
    <property type="project" value="TreeGrafter"/>
</dbReference>
<keyword evidence="4 6" id="KW-0479">Metal-binding</keyword>
<evidence type="ECO:0000256" key="1">
    <source>
        <dbReference type="ARBA" id="ARBA00002521"/>
    </source>
</evidence>
<dbReference type="GO" id="GO:0006508">
    <property type="term" value="P:proteolysis"/>
    <property type="evidence" value="ECO:0007669"/>
    <property type="project" value="UniProtKB-KW"/>
</dbReference>
<comment type="cofactor">
    <cofactor evidence="6">
        <name>Co(2+)</name>
        <dbReference type="ChEBI" id="CHEBI:48828"/>
    </cofactor>
    <cofactor evidence="6">
        <name>Zn(2+)</name>
        <dbReference type="ChEBI" id="CHEBI:29105"/>
    </cofactor>
    <cofactor evidence="6">
        <name>Mn(2+)</name>
        <dbReference type="ChEBI" id="CHEBI:29035"/>
    </cofactor>
    <cofactor evidence="6">
        <name>Fe(2+)</name>
        <dbReference type="ChEBI" id="CHEBI:29033"/>
    </cofactor>
    <text evidence="6">Binds 2 divalent metal cations per subunit. Has a high-affinity and a low affinity metal-binding site. The true nature of the physiological cofactor is under debate. The enzyme is active with cobalt, zinc, manganese or divalent iron ions. Most likely, methionine aminopeptidases function as mononuclear Fe(2+)-metalloproteases under physiological conditions, and the catalytically relevant metal-binding site has been assigned to the histidine-containing high-affinity site.</text>
</comment>
<protein>
    <recommendedName>
        <fullName evidence="6 7">Methionine aminopeptidase</fullName>
        <shortName evidence="6">MAP</shortName>
        <shortName evidence="6">MetAP</shortName>
        <ecNumber evidence="6 7">3.4.11.18</ecNumber>
    </recommendedName>
    <alternativeName>
        <fullName evidence="6">Peptidase M</fullName>
    </alternativeName>
</protein>
<evidence type="ECO:0000256" key="7">
    <source>
        <dbReference type="RuleBase" id="RU003653"/>
    </source>
</evidence>
<reference evidence="9 10" key="1">
    <citation type="submission" date="2016-12" db="EMBL/GenBank/DDBJ databases">
        <authorList>
            <person name="Song W.-J."/>
            <person name="Kurnit D.M."/>
        </authorList>
    </citation>
    <scope>NUCLEOTIDE SEQUENCE [LARGE SCALE GENOMIC DNA]</scope>
    <source>
        <strain evidence="9 10">DSM 12503</strain>
    </source>
</reference>
<dbReference type="GO" id="GO:0046872">
    <property type="term" value="F:metal ion binding"/>
    <property type="evidence" value="ECO:0007669"/>
    <property type="project" value="UniProtKB-UniRule"/>
</dbReference>
<evidence type="ECO:0000256" key="5">
    <source>
        <dbReference type="ARBA" id="ARBA00022801"/>
    </source>
</evidence>
<feature type="binding site" evidence="6">
    <location>
        <position position="170"/>
    </location>
    <ligand>
        <name>a divalent metal cation</name>
        <dbReference type="ChEBI" id="CHEBI:60240"/>
        <label>2</label>
        <note>catalytic</note>
    </ligand>
</feature>
<accession>A0A1M7Y7E3</accession>
<feature type="binding site" evidence="6">
    <location>
        <position position="234"/>
    </location>
    <ligand>
        <name>a divalent metal cation</name>
        <dbReference type="ChEBI" id="CHEBI:60240"/>
        <label>1</label>
    </ligand>
</feature>
<evidence type="ECO:0000259" key="8">
    <source>
        <dbReference type="Pfam" id="PF00557"/>
    </source>
</evidence>
<dbReference type="SUPFAM" id="SSF55920">
    <property type="entry name" value="Creatinase/aminopeptidase"/>
    <property type="match status" value="1"/>
</dbReference>
<dbReference type="InterPro" id="IPR036005">
    <property type="entry name" value="Creatinase/aminopeptidase-like"/>
</dbReference>
<keyword evidence="2 6" id="KW-0031">Aminopeptidase</keyword>
<dbReference type="Gene3D" id="3.90.230.10">
    <property type="entry name" value="Creatinase/methionine aminopeptidase superfamily"/>
    <property type="match status" value="1"/>
</dbReference>
<dbReference type="InterPro" id="IPR002467">
    <property type="entry name" value="Pept_M24A_MAP1"/>
</dbReference>
<sequence>MSVTIKSQREIELMREAGKILAAVHEELKAIIMPGITTLDIDKKARELIKGYGCIASFLNYNGYPASVCVSVNDQVVHGIPSKGRILNNGDIVSLDAGVIYKGYHSDAARTWAVGDITEEAEKLIQVTKQSFFEGIKYAKTGNHLNDISSAIQNYAEAFGFSVVRDLVGHGIGTSLHEDPQIPNFSQKRRGIKLAAGMTLAIEPMINAGRPEVYWEDDDWTVVTEDRSLSAHYENTILITEGEPEILSL</sequence>
<dbReference type="Pfam" id="PF00557">
    <property type="entry name" value="Peptidase_M24"/>
    <property type="match status" value="1"/>
</dbReference>
<comment type="similarity">
    <text evidence="6">Belongs to the peptidase M24A family. Methionine aminopeptidase type 1 subfamily.</text>
</comment>
<dbReference type="PANTHER" id="PTHR43330">
    <property type="entry name" value="METHIONINE AMINOPEPTIDASE"/>
    <property type="match status" value="1"/>
</dbReference>
<feature type="binding site" evidence="6">
    <location>
        <position position="107"/>
    </location>
    <ligand>
        <name>a divalent metal cation</name>
        <dbReference type="ChEBI" id="CHEBI:60240"/>
        <label>2</label>
        <note>catalytic</note>
    </ligand>
</feature>
<comment type="function">
    <text evidence="1 6">Removes the N-terminal methionine from nascent proteins. The N-terminal methionine is often cleaved when the second residue in the primary sequence is small and uncharged (Met-Ala-, Cys, Gly, Pro, Ser, Thr, or Val). Requires deformylation of the N(alpha)-formylated initiator methionine before it can be hydrolyzed.</text>
</comment>
<proteinExistence type="inferred from homology"/>
<dbReference type="STRING" id="1121345.SAMN02745217_01900"/>
<dbReference type="CDD" id="cd01086">
    <property type="entry name" value="MetAP1"/>
    <property type="match status" value="1"/>
</dbReference>
<dbReference type="PRINTS" id="PR00599">
    <property type="entry name" value="MAPEPTIDASE"/>
</dbReference>
<feature type="binding site" evidence="6">
    <location>
        <position position="203"/>
    </location>
    <ligand>
        <name>a divalent metal cation</name>
        <dbReference type="ChEBI" id="CHEBI:60240"/>
        <label>2</label>
        <note>catalytic</note>
    </ligand>
</feature>
<dbReference type="AlphaFoldDB" id="A0A1M7Y7E3"/>
<dbReference type="OrthoDB" id="9802055at2"/>
<keyword evidence="3 6" id="KW-0645">Protease</keyword>
<feature type="binding site" evidence="6">
    <location>
        <position position="96"/>
    </location>
    <ligand>
        <name>a divalent metal cation</name>
        <dbReference type="ChEBI" id="CHEBI:60240"/>
        <label>1</label>
    </ligand>
</feature>
<dbReference type="InterPro" id="IPR001714">
    <property type="entry name" value="Pept_M24_MAP"/>
</dbReference>
<name>A0A1M7Y7E3_9FIRM</name>
<dbReference type="HAMAP" id="MF_01974">
    <property type="entry name" value="MetAP_1"/>
    <property type="match status" value="1"/>
</dbReference>
<keyword evidence="10" id="KW-1185">Reference proteome</keyword>
<dbReference type="InterPro" id="IPR000994">
    <property type="entry name" value="Pept_M24"/>
</dbReference>
<dbReference type="GO" id="GO:0070006">
    <property type="term" value="F:metalloaminopeptidase activity"/>
    <property type="evidence" value="ECO:0007669"/>
    <property type="project" value="UniProtKB-UniRule"/>
</dbReference>
<dbReference type="PANTHER" id="PTHR43330:SF27">
    <property type="entry name" value="METHIONINE AMINOPEPTIDASE"/>
    <property type="match status" value="1"/>
</dbReference>
<comment type="catalytic activity">
    <reaction evidence="6 7">
        <text>Release of N-terminal amino acids, preferentially methionine, from peptides and arylamides.</text>
        <dbReference type="EC" id="3.4.11.18"/>
    </reaction>
</comment>
<evidence type="ECO:0000256" key="6">
    <source>
        <dbReference type="HAMAP-Rule" id="MF_01974"/>
    </source>
</evidence>
<evidence type="ECO:0000256" key="2">
    <source>
        <dbReference type="ARBA" id="ARBA00022438"/>
    </source>
</evidence>
<comment type="subunit">
    <text evidence="6">Monomer.</text>
</comment>
<dbReference type="EMBL" id="FRFD01000005">
    <property type="protein sequence ID" value="SHO48549.1"/>
    <property type="molecule type" value="Genomic_DNA"/>
</dbReference>
<feature type="binding site" evidence="6">
    <location>
        <position position="177"/>
    </location>
    <ligand>
        <name>substrate</name>
    </ligand>
</feature>
<evidence type="ECO:0000256" key="3">
    <source>
        <dbReference type="ARBA" id="ARBA00022670"/>
    </source>
</evidence>
<dbReference type="GO" id="GO:0004239">
    <property type="term" value="F:initiator methionyl aminopeptidase activity"/>
    <property type="evidence" value="ECO:0007669"/>
    <property type="project" value="UniProtKB-UniRule"/>
</dbReference>
<feature type="domain" description="Peptidase M24" evidence="8">
    <location>
        <begin position="12"/>
        <end position="241"/>
    </location>
</feature>
<feature type="binding site" evidence="6">
    <location>
        <position position="107"/>
    </location>
    <ligand>
        <name>a divalent metal cation</name>
        <dbReference type="ChEBI" id="CHEBI:60240"/>
        <label>1</label>
    </ligand>
</feature>
<feature type="binding site" evidence="6">
    <location>
        <position position="234"/>
    </location>
    <ligand>
        <name>a divalent metal cation</name>
        <dbReference type="ChEBI" id="CHEBI:60240"/>
        <label>2</label>
        <note>catalytic</note>
    </ligand>
</feature>
<dbReference type="NCBIfam" id="TIGR00500">
    <property type="entry name" value="met_pdase_I"/>
    <property type="match status" value="1"/>
</dbReference>
<dbReference type="Proteomes" id="UP000184612">
    <property type="component" value="Unassembled WGS sequence"/>
</dbReference>
<dbReference type="RefSeq" id="WP_073588606.1">
    <property type="nucleotide sequence ID" value="NZ_FRFD01000005.1"/>
</dbReference>
<evidence type="ECO:0000313" key="9">
    <source>
        <dbReference type="EMBL" id="SHO48549.1"/>
    </source>
</evidence>
<evidence type="ECO:0000256" key="4">
    <source>
        <dbReference type="ARBA" id="ARBA00022723"/>
    </source>
</evidence>
<dbReference type="EC" id="3.4.11.18" evidence="6 7"/>
<feature type="binding site" evidence="6">
    <location>
        <position position="78"/>
    </location>
    <ligand>
        <name>substrate</name>
    </ligand>
</feature>
<evidence type="ECO:0000313" key="10">
    <source>
        <dbReference type="Proteomes" id="UP000184612"/>
    </source>
</evidence>
<gene>
    <name evidence="6" type="primary">map</name>
    <name evidence="9" type="ORF">SAMN02745217_01900</name>
</gene>
<organism evidence="9 10">
    <name type="scientific">Anaerocolumna xylanovorans DSM 12503</name>
    <dbReference type="NCBI Taxonomy" id="1121345"/>
    <lineage>
        <taxon>Bacteria</taxon>
        <taxon>Bacillati</taxon>
        <taxon>Bacillota</taxon>
        <taxon>Clostridia</taxon>
        <taxon>Lachnospirales</taxon>
        <taxon>Lachnospiraceae</taxon>
        <taxon>Anaerocolumna</taxon>
    </lineage>
</organism>
<keyword evidence="5 6" id="KW-0378">Hydrolase</keyword>